<comment type="caution">
    <text evidence="2">The sequence shown here is derived from an EMBL/GenBank/DDBJ whole genome shotgun (WGS) entry which is preliminary data.</text>
</comment>
<keyword evidence="1" id="KW-0378">Hydrolase</keyword>
<dbReference type="PANTHER" id="PTHR20935">
    <property type="entry name" value="PHOSPHOGLYCERATE MUTASE-RELATED"/>
    <property type="match status" value="1"/>
</dbReference>
<sequence>MRRLILRRLILLRHAEAASALLGDFSAEADMNRPLTPAGQEAARRCGHWLAAQRIVPDSIICSPALRTRQTLAGALAALPPALPTPDYCADIYEATPEALLARIQQVPDSAFTVLMVGHNPGISLLAHHLDMQASELDQGFAPGAVAIFEMYGSDTLPDMTHWQMCDGQSMHLHTFARP</sequence>
<accession>A0A401X289</accession>
<reference evidence="2 3" key="1">
    <citation type="submission" date="2016-06" db="EMBL/GenBank/DDBJ databases">
        <title>Acetobacter pasteurianus NBRC 3278 whole genome sequencing project.</title>
        <authorList>
            <person name="Matsutani M."/>
            <person name="Shiwa Y."/>
            <person name="Okamoto-Kainuma A."/>
            <person name="Ishikawa M."/>
            <person name="Koizumi Y."/>
            <person name="Yoshikawa H."/>
            <person name="Yakushi T."/>
            <person name="Matsushita K."/>
        </authorList>
    </citation>
    <scope>NUCLEOTIDE SEQUENCE [LARGE SCALE GENOMIC DNA]</scope>
    <source>
        <strain evidence="2 3">NBRC 3278</strain>
    </source>
</reference>
<dbReference type="InterPro" id="IPR029033">
    <property type="entry name" value="His_PPase_superfam"/>
</dbReference>
<dbReference type="SMART" id="SM00855">
    <property type="entry name" value="PGAM"/>
    <property type="match status" value="1"/>
</dbReference>
<dbReference type="PANTHER" id="PTHR20935:SF1">
    <property type="entry name" value="SLL1549 PROTEIN"/>
    <property type="match status" value="1"/>
</dbReference>
<evidence type="ECO:0000313" key="3">
    <source>
        <dbReference type="Proteomes" id="UP000287385"/>
    </source>
</evidence>
<dbReference type="CDD" id="cd07067">
    <property type="entry name" value="HP_PGM_like"/>
    <property type="match status" value="1"/>
</dbReference>
<name>A0A401X289_ACEPA</name>
<dbReference type="Pfam" id="PF00300">
    <property type="entry name" value="His_Phos_1"/>
    <property type="match status" value="1"/>
</dbReference>
<organism evidence="2 3">
    <name type="scientific">Acetobacter pasteurianus NBRC 3278</name>
    <dbReference type="NCBI Taxonomy" id="1226660"/>
    <lineage>
        <taxon>Bacteria</taxon>
        <taxon>Pseudomonadati</taxon>
        <taxon>Pseudomonadota</taxon>
        <taxon>Alphaproteobacteria</taxon>
        <taxon>Acetobacterales</taxon>
        <taxon>Acetobacteraceae</taxon>
        <taxon>Acetobacter</taxon>
    </lineage>
</organism>
<evidence type="ECO:0000256" key="1">
    <source>
        <dbReference type="ARBA" id="ARBA00022801"/>
    </source>
</evidence>
<keyword evidence="3" id="KW-1185">Reference proteome</keyword>
<dbReference type="Gene3D" id="3.40.50.1240">
    <property type="entry name" value="Phosphoglycerate mutase-like"/>
    <property type="match status" value="1"/>
</dbReference>
<dbReference type="InterPro" id="IPR013078">
    <property type="entry name" value="His_Pase_superF_clade-1"/>
</dbReference>
<proteinExistence type="predicted"/>
<protein>
    <submittedName>
        <fullName evidence="2">Phosphohistidine phosphatase</fullName>
    </submittedName>
</protein>
<evidence type="ECO:0000313" key="2">
    <source>
        <dbReference type="EMBL" id="GCD61916.1"/>
    </source>
</evidence>
<dbReference type="InterPro" id="IPR051021">
    <property type="entry name" value="Mito_Ser/Thr_phosphatase"/>
</dbReference>
<dbReference type="AlphaFoldDB" id="A0A401X289"/>
<gene>
    <name evidence="2" type="primary">sixA</name>
    <name evidence="2" type="ORF">NBRC3278_1009</name>
</gene>
<dbReference type="GO" id="GO:0016787">
    <property type="term" value="F:hydrolase activity"/>
    <property type="evidence" value="ECO:0007669"/>
    <property type="project" value="UniProtKB-KW"/>
</dbReference>
<dbReference type="Proteomes" id="UP000287385">
    <property type="component" value="Unassembled WGS sequence"/>
</dbReference>
<dbReference type="EMBL" id="BDEV01000025">
    <property type="protein sequence ID" value="GCD61916.1"/>
    <property type="molecule type" value="Genomic_DNA"/>
</dbReference>
<dbReference type="SUPFAM" id="SSF53254">
    <property type="entry name" value="Phosphoglycerate mutase-like"/>
    <property type="match status" value="1"/>
</dbReference>